<evidence type="ECO:0000256" key="1">
    <source>
        <dbReference type="SAM" id="MobiDB-lite"/>
    </source>
</evidence>
<reference evidence="2 3" key="1">
    <citation type="journal article" date="2020" name="ISME J.">
        <title>Uncovering the hidden diversity of litter-decomposition mechanisms in mushroom-forming fungi.</title>
        <authorList>
            <person name="Floudas D."/>
            <person name="Bentzer J."/>
            <person name="Ahren D."/>
            <person name="Johansson T."/>
            <person name="Persson P."/>
            <person name="Tunlid A."/>
        </authorList>
    </citation>
    <scope>NUCLEOTIDE SEQUENCE [LARGE SCALE GENOMIC DNA]</scope>
    <source>
        <strain evidence="2 3">CBS 101986</strain>
    </source>
</reference>
<proteinExistence type="predicted"/>
<feature type="compositionally biased region" description="Low complexity" evidence="1">
    <location>
        <begin position="15"/>
        <end position="37"/>
    </location>
</feature>
<gene>
    <name evidence="2" type="ORF">D9619_004026</name>
</gene>
<evidence type="ECO:0000313" key="3">
    <source>
        <dbReference type="Proteomes" id="UP000567179"/>
    </source>
</evidence>
<organism evidence="2 3">
    <name type="scientific">Psilocybe cf. subviscida</name>
    <dbReference type="NCBI Taxonomy" id="2480587"/>
    <lineage>
        <taxon>Eukaryota</taxon>
        <taxon>Fungi</taxon>
        <taxon>Dikarya</taxon>
        <taxon>Basidiomycota</taxon>
        <taxon>Agaricomycotina</taxon>
        <taxon>Agaricomycetes</taxon>
        <taxon>Agaricomycetidae</taxon>
        <taxon>Agaricales</taxon>
        <taxon>Agaricineae</taxon>
        <taxon>Strophariaceae</taxon>
        <taxon>Psilocybe</taxon>
    </lineage>
</organism>
<comment type="caution">
    <text evidence="2">The sequence shown here is derived from an EMBL/GenBank/DDBJ whole genome shotgun (WGS) entry which is preliminary data.</text>
</comment>
<protein>
    <submittedName>
        <fullName evidence="2">Uncharacterized protein</fullName>
    </submittedName>
</protein>
<dbReference type="AlphaFoldDB" id="A0A8H5F8Q1"/>
<accession>A0A8H5F8Q1</accession>
<dbReference type="Proteomes" id="UP000567179">
    <property type="component" value="Unassembled WGS sequence"/>
</dbReference>
<sequence length="248" mass="26657">MARDSYKTKIKSNNKSKQAASSVHSDTNDSCSSSSHASLSPVVAYTDSIAHHQIGYDQHMGVHAQGSIQISVLFAPTSNHPWNSYDNVSPTPAPAFPDDPQIETQDYDGQPDSVYNYQETVSGTLQRTGSGGLEASPRPLTPMGALATPPNGYEWYISPTYQAYLVPLAGTSSTPVLIDSISTGSSKAHAPYGLPTPPPEAYIGHVHYRANSGRRGLPEWVAANPGLDLVDVLDERDHAWTRGEASQH</sequence>
<dbReference type="EMBL" id="JAACJJ010000014">
    <property type="protein sequence ID" value="KAF5327910.1"/>
    <property type="molecule type" value="Genomic_DNA"/>
</dbReference>
<name>A0A8H5F8Q1_9AGAR</name>
<feature type="region of interest" description="Disordered" evidence="1">
    <location>
        <begin position="1"/>
        <end position="37"/>
    </location>
</feature>
<keyword evidence="3" id="KW-1185">Reference proteome</keyword>
<evidence type="ECO:0000313" key="2">
    <source>
        <dbReference type="EMBL" id="KAF5327910.1"/>
    </source>
</evidence>